<dbReference type="Gene3D" id="1.10.520.20">
    <property type="entry name" value="N-terminal domain of the delta subunit of the F1F0-ATP synthase"/>
    <property type="match status" value="1"/>
</dbReference>
<evidence type="ECO:0000313" key="8">
    <source>
        <dbReference type="EMBL" id="MCH7409541.1"/>
    </source>
</evidence>
<evidence type="ECO:0000256" key="7">
    <source>
        <dbReference type="HAMAP-Rule" id="MF_01416"/>
    </source>
</evidence>
<sequence length="186" mass="21124">MSEFRVSSRYAKSLVELAIEKNALDEVLADMNQLVKMASDNRELALCLNSPIVTFDKKLKVLKALFEKSGNALTLAFFDIVTRKNRANLLLDIAREFQKQYNLHNGIQVAELTTTFPITEELREKFIATVKEISGLEKVTLNEKINSDLIGGFVLKVNDRQLDESLSSKLKALKLEFSQNHYESKI</sequence>
<keyword evidence="4 7" id="KW-0406">Ion transport</keyword>
<comment type="caution">
    <text evidence="8">The sequence shown here is derived from an EMBL/GenBank/DDBJ whole genome shotgun (WGS) entry which is preliminary data.</text>
</comment>
<keyword evidence="2 7" id="KW-0813">Transport</keyword>
<dbReference type="InterPro" id="IPR026015">
    <property type="entry name" value="ATP_synth_OSCP/delta_N_sf"/>
</dbReference>
<evidence type="ECO:0000256" key="3">
    <source>
        <dbReference type="ARBA" id="ARBA00022781"/>
    </source>
</evidence>
<dbReference type="Pfam" id="PF00213">
    <property type="entry name" value="OSCP"/>
    <property type="match status" value="1"/>
</dbReference>
<keyword evidence="9" id="KW-1185">Reference proteome</keyword>
<evidence type="ECO:0000256" key="2">
    <source>
        <dbReference type="ARBA" id="ARBA00022448"/>
    </source>
</evidence>
<dbReference type="PRINTS" id="PR00125">
    <property type="entry name" value="ATPASEDELTA"/>
</dbReference>
<evidence type="ECO:0000256" key="1">
    <source>
        <dbReference type="ARBA" id="ARBA00004370"/>
    </source>
</evidence>
<dbReference type="PROSITE" id="PS00389">
    <property type="entry name" value="ATPASE_DELTA"/>
    <property type="match status" value="1"/>
</dbReference>
<gene>
    <name evidence="7 8" type="primary">atpH</name>
    <name evidence="8" type="ORF">MM239_09050</name>
</gene>
<dbReference type="SUPFAM" id="SSF47928">
    <property type="entry name" value="N-terminal domain of the delta subunit of the F1F0-ATP synthase"/>
    <property type="match status" value="1"/>
</dbReference>
<evidence type="ECO:0000313" key="9">
    <source>
        <dbReference type="Proteomes" id="UP001165489"/>
    </source>
</evidence>
<keyword evidence="3 7" id="KW-0375">Hydrogen ion transport</keyword>
<accession>A0ABS9UZF2</accession>
<dbReference type="EMBL" id="JAKZGP010000019">
    <property type="protein sequence ID" value="MCH7409541.1"/>
    <property type="molecule type" value="Genomic_DNA"/>
</dbReference>
<dbReference type="NCBIfam" id="TIGR01145">
    <property type="entry name" value="ATP_synt_delta"/>
    <property type="match status" value="1"/>
</dbReference>
<proteinExistence type="inferred from homology"/>
<comment type="subcellular location">
    <subcellularLocation>
        <location evidence="7">Cell membrane</location>
        <topology evidence="7">Peripheral membrane protein</topology>
    </subcellularLocation>
    <subcellularLocation>
        <location evidence="1">Membrane</location>
    </subcellularLocation>
</comment>
<keyword evidence="6 7" id="KW-0066">ATP synthesis</keyword>
<reference evidence="8" key="1">
    <citation type="submission" date="2022-03" db="EMBL/GenBank/DDBJ databases">
        <title>De novo assembled genomes of Belliella spp. (Cyclobacteriaceae) strains.</title>
        <authorList>
            <person name="Szabo A."/>
            <person name="Korponai K."/>
            <person name="Felfoldi T."/>
        </authorList>
    </citation>
    <scope>NUCLEOTIDE SEQUENCE</scope>
    <source>
        <strain evidence="8">DSM 111904</strain>
    </source>
</reference>
<organism evidence="8 9">
    <name type="scientific">Belliella filtrata</name>
    <dbReference type="NCBI Taxonomy" id="2923435"/>
    <lineage>
        <taxon>Bacteria</taxon>
        <taxon>Pseudomonadati</taxon>
        <taxon>Bacteroidota</taxon>
        <taxon>Cytophagia</taxon>
        <taxon>Cytophagales</taxon>
        <taxon>Cyclobacteriaceae</taxon>
        <taxon>Belliella</taxon>
    </lineage>
</organism>
<comment type="function">
    <text evidence="7">This protein is part of the stalk that links CF(0) to CF(1). It either transmits conformational changes from CF(0) to CF(1) or is implicated in proton conduction.</text>
</comment>
<keyword evidence="7" id="KW-0139">CF(1)</keyword>
<dbReference type="InterPro" id="IPR000711">
    <property type="entry name" value="ATPase_OSCP/dsu"/>
</dbReference>
<dbReference type="RefSeq" id="WP_241295680.1">
    <property type="nucleotide sequence ID" value="NZ_JAKZGP010000019.1"/>
</dbReference>
<comment type="function">
    <text evidence="7">F(1)F(0) ATP synthase produces ATP from ADP in the presence of a proton or sodium gradient. F-type ATPases consist of two structural domains, F(1) containing the extramembraneous catalytic core and F(0) containing the membrane proton channel, linked together by a central stalk and a peripheral stalk. During catalysis, ATP synthesis in the catalytic domain of F(1) is coupled via a rotary mechanism of the central stalk subunits to proton translocation.</text>
</comment>
<keyword evidence="7" id="KW-1003">Cell membrane</keyword>
<dbReference type="HAMAP" id="MF_01416">
    <property type="entry name" value="ATP_synth_delta_bact"/>
    <property type="match status" value="1"/>
</dbReference>
<name>A0ABS9UZF2_9BACT</name>
<protein>
    <recommendedName>
        <fullName evidence="7">ATP synthase subunit delta</fullName>
    </recommendedName>
    <alternativeName>
        <fullName evidence="7">ATP synthase F(1) sector subunit delta</fullName>
    </alternativeName>
    <alternativeName>
        <fullName evidence="7">F-type ATPase subunit delta</fullName>
        <shortName evidence="7">F-ATPase subunit delta</shortName>
    </alternativeName>
</protein>
<dbReference type="Proteomes" id="UP001165489">
    <property type="component" value="Unassembled WGS sequence"/>
</dbReference>
<dbReference type="PANTHER" id="PTHR11910">
    <property type="entry name" value="ATP SYNTHASE DELTA CHAIN"/>
    <property type="match status" value="1"/>
</dbReference>
<evidence type="ECO:0000256" key="5">
    <source>
        <dbReference type="ARBA" id="ARBA00023136"/>
    </source>
</evidence>
<keyword evidence="5 7" id="KW-0472">Membrane</keyword>
<evidence type="ECO:0000256" key="6">
    <source>
        <dbReference type="ARBA" id="ARBA00023310"/>
    </source>
</evidence>
<evidence type="ECO:0000256" key="4">
    <source>
        <dbReference type="ARBA" id="ARBA00023065"/>
    </source>
</evidence>
<dbReference type="InterPro" id="IPR020781">
    <property type="entry name" value="ATPase_OSCP/d_CS"/>
</dbReference>
<comment type="similarity">
    <text evidence="7">Belongs to the ATPase delta chain family.</text>
</comment>